<dbReference type="Proteomes" id="UP000176665">
    <property type="component" value="Unassembled WGS sequence"/>
</dbReference>
<dbReference type="NCBIfam" id="TIGR00962">
    <property type="entry name" value="atpA"/>
    <property type="match status" value="1"/>
</dbReference>
<evidence type="ECO:0000256" key="4">
    <source>
        <dbReference type="ARBA" id="ARBA00022741"/>
    </source>
</evidence>
<reference evidence="14 15" key="1">
    <citation type="journal article" date="2016" name="Nat. Commun.">
        <title>Thousands of microbial genomes shed light on interconnected biogeochemical processes in an aquifer system.</title>
        <authorList>
            <person name="Anantharaman K."/>
            <person name="Brown C.T."/>
            <person name="Hug L.A."/>
            <person name="Sharon I."/>
            <person name="Castelle C.J."/>
            <person name="Probst A.J."/>
            <person name="Thomas B.C."/>
            <person name="Singh A."/>
            <person name="Wilkins M.J."/>
            <person name="Karaoz U."/>
            <person name="Brodie E.L."/>
            <person name="Williams K.H."/>
            <person name="Hubbard S.S."/>
            <person name="Banfield J.F."/>
        </authorList>
    </citation>
    <scope>NUCLEOTIDE SEQUENCE [LARGE SCALE GENOMIC DNA]</scope>
</reference>
<dbReference type="Pfam" id="PF00006">
    <property type="entry name" value="ATP-synt_ab"/>
    <property type="match status" value="1"/>
</dbReference>
<dbReference type="InterPro" id="IPR023366">
    <property type="entry name" value="ATP_synth_asu-like_sf"/>
</dbReference>
<dbReference type="CDD" id="cd18113">
    <property type="entry name" value="ATP-synt_F1_alpha_C"/>
    <property type="match status" value="1"/>
</dbReference>
<evidence type="ECO:0000313" key="15">
    <source>
        <dbReference type="Proteomes" id="UP000176665"/>
    </source>
</evidence>
<proteinExistence type="inferred from homology"/>
<comment type="caution">
    <text evidence="14">The sequence shown here is derived from an EMBL/GenBank/DDBJ whole genome shotgun (WGS) entry which is preliminary data.</text>
</comment>
<dbReference type="PANTHER" id="PTHR48082">
    <property type="entry name" value="ATP SYNTHASE SUBUNIT ALPHA, MITOCHONDRIAL"/>
    <property type="match status" value="1"/>
</dbReference>
<evidence type="ECO:0000256" key="7">
    <source>
        <dbReference type="ARBA" id="ARBA00023065"/>
    </source>
</evidence>
<evidence type="ECO:0000256" key="3">
    <source>
        <dbReference type="ARBA" id="ARBA00022448"/>
    </source>
</evidence>
<evidence type="ECO:0000259" key="11">
    <source>
        <dbReference type="Pfam" id="PF00006"/>
    </source>
</evidence>
<evidence type="ECO:0000256" key="8">
    <source>
        <dbReference type="ARBA" id="ARBA00023136"/>
    </source>
</evidence>
<keyword evidence="4" id="KW-0547">Nucleotide-binding</keyword>
<dbReference type="CDD" id="cd01132">
    <property type="entry name" value="F1-ATPase_alpha_CD"/>
    <property type="match status" value="1"/>
</dbReference>
<dbReference type="InterPro" id="IPR038376">
    <property type="entry name" value="ATP_synth_asu_C_sf"/>
</dbReference>
<dbReference type="Gene3D" id="2.40.30.20">
    <property type="match status" value="1"/>
</dbReference>
<dbReference type="PROSITE" id="PS00152">
    <property type="entry name" value="ATPASE_ALPHA_BETA"/>
    <property type="match status" value="1"/>
</dbReference>
<dbReference type="GO" id="GO:0045259">
    <property type="term" value="C:proton-transporting ATP synthase complex"/>
    <property type="evidence" value="ECO:0007669"/>
    <property type="project" value="UniProtKB-KW"/>
</dbReference>
<accession>A0A1F5YWG4</accession>
<evidence type="ECO:0000313" key="14">
    <source>
        <dbReference type="EMBL" id="OGG04465.1"/>
    </source>
</evidence>
<evidence type="ECO:0000259" key="12">
    <source>
        <dbReference type="Pfam" id="PF00306"/>
    </source>
</evidence>
<comment type="subcellular location">
    <subcellularLocation>
        <location evidence="1">Membrane</location>
    </subcellularLocation>
</comment>
<dbReference type="FunFam" id="1.20.150.20:FF:000001">
    <property type="entry name" value="ATP synthase subunit alpha"/>
    <property type="match status" value="1"/>
</dbReference>
<dbReference type="InterPro" id="IPR000194">
    <property type="entry name" value="ATPase_F1/V1/A1_a/bsu_nucl-bd"/>
</dbReference>
<dbReference type="GO" id="GO:0005524">
    <property type="term" value="F:ATP binding"/>
    <property type="evidence" value="ECO:0007669"/>
    <property type="project" value="UniProtKB-KW"/>
</dbReference>
<evidence type="ECO:0000256" key="10">
    <source>
        <dbReference type="ARBA" id="ARBA00023310"/>
    </source>
</evidence>
<dbReference type="GO" id="GO:0046933">
    <property type="term" value="F:proton-transporting ATP synthase activity, rotational mechanism"/>
    <property type="evidence" value="ECO:0007669"/>
    <property type="project" value="InterPro"/>
</dbReference>
<evidence type="ECO:0000256" key="6">
    <source>
        <dbReference type="ARBA" id="ARBA00022967"/>
    </source>
</evidence>
<dbReference type="InterPro" id="IPR033732">
    <property type="entry name" value="ATP_synth_F1_a_nt-bd_dom"/>
</dbReference>
<keyword evidence="3" id="KW-0813">Transport</keyword>
<dbReference type="SUPFAM" id="SSF50615">
    <property type="entry name" value="N-terminal domain of alpha and beta subunits of F1 ATP synthase"/>
    <property type="match status" value="1"/>
</dbReference>
<dbReference type="STRING" id="1798371.A2W14_06705"/>
<dbReference type="FunFam" id="3.40.50.300:FF:000002">
    <property type="entry name" value="ATP synthase subunit alpha"/>
    <property type="match status" value="1"/>
</dbReference>
<dbReference type="Pfam" id="PF00306">
    <property type="entry name" value="ATP-synt_ab_C"/>
    <property type="match status" value="1"/>
</dbReference>
<protein>
    <submittedName>
        <fullName evidence="14">F0F1 ATP synthase subunit alpha</fullName>
    </submittedName>
</protein>
<keyword evidence="9" id="KW-0139">CF(1)</keyword>
<dbReference type="NCBIfam" id="NF009884">
    <property type="entry name" value="PRK13343.1"/>
    <property type="match status" value="1"/>
</dbReference>
<dbReference type="Pfam" id="PF02874">
    <property type="entry name" value="ATP-synt_ab_N"/>
    <property type="match status" value="1"/>
</dbReference>
<evidence type="ECO:0000256" key="2">
    <source>
        <dbReference type="ARBA" id="ARBA00008936"/>
    </source>
</evidence>
<keyword evidence="6" id="KW-1278">Translocase</keyword>
<evidence type="ECO:0000259" key="13">
    <source>
        <dbReference type="Pfam" id="PF02874"/>
    </source>
</evidence>
<evidence type="ECO:0000256" key="1">
    <source>
        <dbReference type="ARBA" id="ARBA00004370"/>
    </source>
</evidence>
<dbReference type="InterPro" id="IPR036121">
    <property type="entry name" value="ATPase_F1/V1/A1_a/bsu_N_sf"/>
</dbReference>
<dbReference type="InterPro" id="IPR027417">
    <property type="entry name" value="P-loop_NTPase"/>
</dbReference>
<evidence type="ECO:0000256" key="9">
    <source>
        <dbReference type="ARBA" id="ARBA00023196"/>
    </source>
</evidence>
<feature type="non-terminal residue" evidence="14">
    <location>
        <position position="499"/>
    </location>
</feature>
<evidence type="ECO:0000256" key="5">
    <source>
        <dbReference type="ARBA" id="ARBA00022840"/>
    </source>
</evidence>
<dbReference type="SUPFAM" id="SSF52540">
    <property type="entry name" value="P-loop containing nucleoside triphosphate hydrolases"/>
    <property type="match status" value="1"/>
</dbReference>
<keyword evidence="5" id="KW-0067">ATP-binding</keyword>
<dbReference type="Gene3D" id="3.40.50.300">
    <property type="entry name" value="P-loop containing nucleotide triphosphate hydrolases"/>
    <property type="match status" value="1"/>
</dbReference>
<dbReference type="AlphaFoldDB" id="A0A1F5YWG4"/>
<dbReference type="PANTHER" id="PTHR48082:SF2">
    <property type="entry name" value="ATP SYNTHASE SUBUNIT ALPHA, MITOCHONDRIAL"/>
    <property type="match status" value="1"/>
</dbReference>
<dbReference type="CDD" id="cd18116">
    <property type="entry name" value="ATP-synt_F1_alpha_N"/>
    <property type="match status" value="1"/>
</dbReference>
<keyword evidence="10" id="KW-0066">ATP synthesis</keyword>
<feature type="domain" description="ATP synthase alpha subunit C-terminal" evidence="12">
    <location>
        <begin position="377"/>
        <end position="499"/>
    </location>
</feature>
<dbReference type="InterPro" id="IPR020003">
    <property type="entry name" value="ATPase_a/bsu_AS"/>
</dbReference>
<feature type="domain" description="ATPase F1/V1/A1 complex alpha/beta subunit nucleotide-binding" evidence="11">
    <location>
        <begin position="155"/>
        <end position="370"/>
    </location>
</feature>
<dbReference type="InterPro" id="IPR004100">
    <property type="entry name" value="ATPase_F1/V1/A1_a/bsu_N"/>
</dbReference>
<gene>
    <name evidence="14" type="ORF">A2W14_06705</name>
</gene>
<dbReference type="SUPFAM" id="SSF47917">
    <property type="entry name" value="C-terminal domain of alpha and beta subunits of F1 ATP synthase"/>
    <property type="match status" value="1"/>
</dbReference>
<dbReference type="Gene3D" id="1.20.150.20">
    <property type="entry name" value="ATP synthase alpha/beta chain, C-terminal domain"/>
    <property type="match status" value="1"/>
</dbReference>
<keyword evidence="7" id="KW-0406">Ion transport</keyword>
<dbReference type="HAMAP" id="MF_01346">
    <property type="entry name" value="ATP_synth_alpha_bact"/>
    <property type="match status" value="1"/>
</dbReference>
<dbReference type="GO" id="GO:0043531">
    <property type="term" value="F:ADP binding"/>
    <property type="evidence" value="ECO:0007669"/>
    <property type="project" value="TreeGrafter"/>
</dbReference>
<keyword evidence="8" id="KW-0472">Membrane</keyword>
<sequence>MKSKNTNNSDPQISISKIIDKIDQTKLAIEVGFRGYVTEIADGVAKISGLKDVSYSEMVEFANGTKGVVINLEEDEVGVIILGDYLDIRQGDSVKGIKRLLSIGVSDELIGRTIDPLGNAIDGQGELSFQKFYAIEKIAPGVVKRRPVDTPVQTGIKAIDAMIPIGRGQRELIIGDRATGKTTVTLDTIINQKGQNMICIYVAIGQKASRVAQVIDIFRKYGALEHTIIVAANASDPVSLQYLAPYAGCAIGEYFMDKGKDALVVYDDLTKHAWAYRQISLILRRPSGREAYPGDIFYLHSRLLERACKMAPKYGGGSLTALPIIETQAGDMSAYIPTNVISITDGQIYFEPDLFYAGIRPAINVGLSVSRVGGAAQIKAMKQVAGKLKLDLAQYRDLAAFAQFAAELDEKTKNTIERGARMVELLKQGQFLSLPVEEQVVLLFAGTFGFLDDLEVSRITKFENKFLDFMRFHQKNLLTGIKKETKLSDENIEKLKKII</sequence>
<organism evidence="14 15">
    <name type="scientific">Candidatus Gottesmanbacteria bacterium RBG_16_37_8</name>
    <dbReference type="NCBI Taxonomy" id="1798371"/>
    <lineage>
        <taxon>Bacteria</taxon>
        <taxon>Candidatus Gottesmaniibacteriota</taxon>
    </lineage>
</organism>
<dbReference type="InterPro" id="IPR005294">
    <property type="entry name" value="ATP_synth_F1_asu"/>
</dbReference>
<name>A0A1F5YWG4_9BACT</name>
<feature type="domain" description="ATPase F1/V1/A1 complex alpha/beta subunit N-terminal" evidence="13">
    <location>
        <begin position="35"/>
        <end position="95"/>
    </location>
</feature>
<dbReference type="InterPro" id="IPR000793">
    <property type="entry name" value="ATP_synth_asu_C"/>
</dbReference>
<dbReference type="EMBL" id="MFJA01000003">
    <property type="protein sequence ID" value="OGG04465.1"/>
    <property type="molecule type" value="Genomic_DNA"/>
</dbReference>
<comment type="similarity">
    <text evidence="2">Belongs to the ATPase alpha/beta chains family.</text>
</comment>